<gene>
    <name evidence="1" type="ORF">BN2614_LOCUS3</name>
</gene>
<dbReference type="EMBL" id="CYRY02007629">
    <property type="protein sequence ID" value="VCW76606.1"/>
    <property type="molecule type" value="Genomic_DNA"/>
</dbReference>
<sequence length="34" mass="3721">MAELSLAVSAPEPLLGFWHAALLPLPKPKPKQRL</sequence>
<comment type="caution">
    <text evidence="1">The sequence shown here is derived from an EMBL/GenBank/DDBJ whole genome shotgun (WGS) entry which is preliminary data.</text>
</comment>
<accession>A0A9X9LLZ5</accession>
<proteinExistence type="predicted"/>
<organism evidence="1 2">
    <name type="scientific">Gulo gulo</name>
    <name type="common">Wolverine</name>
    <name type="synonym">Gluton</name>
    <dbReference type="NCBI Taxonomy" id="48420"/>
    <lineage>
        <taxon>Eukaryota</taxon>
        <taxon>Metazoa</taxon>
        <taxon>Chordata</taxon>
        <taxon>Craniata</taxon>
        <taxon>Vertebrata</taxon>
        <taxon>Euteleostomi</taxon>
        <taxon>Mammalia</taxon>
        <taxon>Eutheria</taxon>
        <taxon>Laurasiatheria</taxon>
        <taxon>Carnivora</taxon>
        <taxon>Caniformia</taxon>
        <taxon>Musteloidea</taxon>
        <taxon>Mustelidae</taxon>
        <taxon>Guloninae</taxon>
        <taxon>Gulo</taxon>
    </lineage>
</organism>
<keyword evidence="2" id="KW-1185">Reference proteome</keyword>
<dbReference type="Proteomes" id="UP000269945">
    <property type="component" value="Unassembled WGS sequence"/>
</dbReference>
<reference evidence="1 2" key="1">
    <citation type="submission" date="2018-10" db="EMBL/GenBank/DDBJ databases">
        <authorList>
            <person name="Ekblom R."/>
            <person name="Jareborg N."/>
        </authorList>
    </citation>
    <scope>NUCLEOTIDE SEQUENCE [LARGE SCALE GENOMIC DNA]</scope>
    <source>
        <tissue evidence="1">Muscle</tissue>
    </source>
</reference>
<name>A0A9X9LLZ5_GULGU</name>
<evidence type="ECO:0000313" key="1">
    <source>
        <dbReference type="EMBL" id="VCW76606.1"/>
    </source>
</evidence>
<evidence type="ECO:0000313" key="2">
    <source>
        <dbReference type="Proteomes" id="UP000269945"/>
    </source>
</evidence>
<dbReference type="AlphaFoldDB" id="A0A9X9LLZ5"/>
<protein>
    <submittedName>
        <fullName evidence="1">Uncharacterized protein</fullName>
    </submittedName>
</protein>